<evidence type="ECO:0000313" key="2">
    <source>
        <dbReference type="EMBL" id="MFD1788548.1"/>
    </source>
</evidence>
<reference evidence="3" key="1">
    <citation type="journal article" date="2019" name="Int. J. Syst. Evol. Microbiol.">
        <title>The Global Catalogue of Microorganisms (GCM) 10K type strain sequencing project: providing services to taxonomists for standard genome sequencing and annotation.</title>
        <authorList>
            <consortium name="The Broad Institute Genomics Platform"/>
            <consortium name="The Broad Institute Genome Sequencing Center for Infectious Disease"/>
            <person name="Wu L."/>
            <person name="Ma J."/>
        </authorList>
    </citation>
    <scope>NUCLEOTIDE SEQUENCE [LARGE SCALE GENOMIC DNA]</scope>
    <source>
        <strain evidence="3">Q85</strain>
    </source>
</reference>
<name>A0ABW4NF40_9SPHN</name>
<dbReference type="RefSeq" id="WP_380940940.1">
    <property type="nucleotide sequence ID" value="NZ_JBHUFC010000005.1"/>
</dbReference>
<feature type="region of interest" description="Disordered" evidence="1">
    <location>
        <begin position="46"/>
        <end position="87"/>
    </location>
</feature>
<comment type="caution">
    <text evidence="2">The sequence shown here is derived from an EMBL/GenBank/DDBJ whole genome shotgun (WGS) entry which is preliminary data.</text>
</comment>
<dbReference type="EMBL" id="JBHUFC010000005">
    <property type="protein sequence ID" value="MFD1788548.1"/>
    <property type="molecule type" value="Genomic_DNA"/>
</dbReference>
<dbReference type="Proteomes" id="UP001597283">
    <property type="component" value="Unassembled WGS sequence"/>
</dbReference>
<accession>A0ABW4NF40</accession>
<sequence>MTEDDIEYFQHRAEVELEMAQRAVTPEVMVPHVELANAYLEQVEALKRSASEQEDGGSADAPEGKSAADAASGRPHPDPTAHAPLPS</sequence>
<evidence type="ECO:0000313" key="3">
    <source>
        <dbReference type="Proteomes" id="UP001597283"/>
    </source>
</evidence>
<evidence type="ECO:0000256" key="1">
    <source>
        <dbReference type="SAM" id="MobiDB-lite"/>
    </source>
</evidence>
<keyword evidence="3" id="KW-1185">Reference proteome</keyword>
<proteinExistence type="predicted"/>
<gene>
    <name evidence="2" type="ORF">ACFSC3_13325</name>
</gene>
<organism evidence="2 3">
    <name type="scientific">Sphingomonas floccifaciens</name>
    <dbReference type="NCBI Taxonomy" id="1844115"/>
    <lineage>
        <taxon>Bacteria</taxon>
        <taxon>Pseudomonadati</taxon>
        <taxon>Pseudomonadota</taxon>
        <taxon>Alphaproteobacteria</taxon>
        <taxon>Sphingomonadales</taxon>
        <taxon>Sphingomonadaceae</taxon>
        <taxon>Sphingomonas</taxon>
    </lineage>
</organism>
<protein>
    <submittedName>
        <fullName evidence="2">Uncharacterized protein</fullName>
    </submittedName>
</protein>